<dbReference type="PROSITE" id="PS50020">
    <property type="entry name" value="WW_DOMAIN_2"/>
    <property type="match status" value="3"/>
</dbReference>
<protein>
    <recommendedName>
        <fullName evidence="2">WW domain-containing protein</fullName>
    </recommendedName>
</protein>
<dbReference type="InterPro" id="IPR036020">
    <property type="entry name" value="WW_dom_sf"/>
</dbReference>
<feature type="domain" description="WW" evidence="2">
    <location>
        <begin position="302"/>
        <end position="336"/>
    </location>
</feature>
<dbReference type="Pfam" id="PF00397">
    <property type="entry name" value="WW"/>
    <property type="match status" value="3"/>
</dbReference>
<dbReference type="AlphaFoldDB" id="A0A225X3S2"/>
<evidence type="ECO:0000313" key="3">
    <source>
        <dbReference type="EMBL" id="OWZ23869.1"/>
    </source>
</evidence>
<evidence type="ECO:0000256" key="1">
    <source>
        <dbReference type="SAM" id="MobiDB-lite"/>
    </source>
</evidence>
<dbReference type="InterPro" id="IPR001202">
    <property type="entry name" value="WW_dom"/>
</dbReference>
<evidence type="ECO:0000313" key="4">
    <source>
        <dbReference type="Proteomes" id="UP000198211"/>
    </source>
</evidence>
<dbReference type="Gene3D" id="2.20.70.10">
    <property type="match status" value="3"/>
</dbReference>
<dbReference type="InterPro" id="IPR040023">
    <property type="entry name" value="WBP4"/>
</dbReference>
<dbReference type="SUPFAM" id="SSF51045">
    <property type="entry name" value="WW domain"/>
    <property type="match status" value="3"/>
</dbReference>
<reference evidence="4" key="1">
    <citation type="submission" date="2017-03" db="EMBL/GenBank/DDBJ databases">
        <title>Phytopthora megakarya and P. palmivora, two closely related causual agents of cacao black pod achieved similar genome size and gene model numbers by different mechanisms.</title>
        <authorList>
            <person name="Ali S."/>
            <person name="Shao J."/>
            <person name="Larry D.J."/>
            <person name="Kronmiller B."/>
            <person name="Shen D."/>
            <person name="Strem M.D."/>
            <person name="Melnick R.L."/>
            <person name="Guiltinan M.J."/>
            <person name="Tyler B.M."/>
            <person name="Meinhardt L.W."/>
            <person name="Bailey B.A."/>
        </authorList>
    </citation>
    <scope>NUCLEOTIDE SEQUENCE [LARGE SCALE GENOMIC DNA]</scope>
    <source>
        <strain evidence="4">zdho120</strain>
    </source>
</reference>
<feature type="region of interest" description="Disordered" evidence="1">
    <location>
        <begin position="346"/>
        <end position="376"/>
    </location>
</feature>
<gene>
    <name evidence="3" type="ORF">PHMEG_0001194</name>
</gene>
<organism evidence="3 4">
    <name type="scientific">Phytophthora megakarya</name>
    <dbReference type="NCBI Taxonomy" id="4795"/>
    <lineage>
        <taxon>Eukaryota</taxon>
        <taxon>Sar</taxon>
        <taxon>Stramenopiles</taxon>
        <taxon>Oomycota</taxon>
        <taxon>Peronosporomycetes</taxon>
        <taxon>Peronosporales</taxon>
        <taxon>Peronosporaceae</taxon>
        <taxon>Phytophthora</taxon>
    </lineage>
</organism>
<dbReference type="OrthoDB" id="194556at2759"/>
<proteinExistence type="predicted"/>
<accession>A0A225X3S2</accession>
<feature type="domain" description="WW" evidence="2">
    <location>
        <begin position="425"/>
        <end position="459"/>
    </location>
</feature>
<dbReference type="PANTHER" id="PTHR13173:SF10">
    <property type="entry name" value="WW DOMAIN-BINDING PROTEIN 4"/>
    <property type="match status" value="1"/>
</dbReference>
<dbReference type="CDD" id="cd00201">
    <property type="entry name" value="WW"/>
    <property type="match status" value="3"/>
</dbReference>
<feature type="compositionally biased region" description="Low complexity" evidence="1">
    <location>
        <begin position="349"/>
        <end position="362"/>
    </location>
</feature>
<feature type="domain" description="WW" evidence="2">
    <location>
        <begin position="374"/>
        <end position="408"/>
    </location>
</feature>
<dbReference type="PROSITE" id="PS01159">
    <property type="entry name" value="WW_DOMAIN_1"/>
    <property type="match status" value="1"/>
</dbReference>
<dbReference type="SMART" id="SM00456">
    <property type="entry name" value="WW"/>
    <property type="match status" value="3"/>
</dbReference>
<dbReference type="EMBL" id="NBNE01000040">
    <property type="protein sequence ID" value="OWZ23869.1"/>
    <property type="molecule type" value="Genomic_DNA"/>
</dbReference>
<feature type="region of interest" description="Disordered" evidence="1">
    <location>
        <begin position="1"/>
        <end position="45"/>
    </location>
</feature>
<comment type="caution">
    <text evidence="3">The sequence shown here is derived from an EMBL/GenBank/DDBJ whole genome shotgun (WGS) entry which is preliminary data.</text>
</comment>
<dbReference type="Proteomes" id="UP000198211">
    <property type="component" value="Unassembled WGS sequence"/>
</dbReference>
<name>A0A225X3S2_9STRA</name>
<feature type="compositionally biased region" description="Polar residues" evidence="1">
    <location>
        <begin position="366"/>
        <end position="376"/>
    </location>
</feature>
<dbReference type="GO" id="GO:0000398">
    <property type="term" value="P:mRNA splicing, via spliceosome"/>
    <property type="evidence" value="ECO:0007669"/>
    <property type="project" value="InterPro"/>
</dbReference>
<dbReference type="GO" id="GO:0071011">
    <property type="term" value="C:precatalytic spliceosome"/>
    <property type="evidence" value="ECO:0007669"/>
    <property type="project" value="TreeGrafter"/>
</dbReference>
<dbReference type="STRING" id="4795.A0A225X3S2"/>
<evidence type="ECO:0000259" key="2">
    <source>
        <dbReference type="PROSITE" id="PS50020"/>
    </source>
</evidence>
<dbReference type="GO" id="GO:0003723">
    <property type="term" value="F:RNA binding"/>
    <property type="evidence" value="ECO:0007669"/>
    <property type="project" value="TreeGrafter"/>
</dbReference>
<keyword evidence="4" id="KW-1185">Reference proteome</keyword>
<dbReference type="PANTHER" id="PTHR13173">
    <property type="entry name" value="WW DOMAIN BINDING PROTEIN 4"/>
    <property type="match status" value="1"/>
</dbReference>
<sequence>MASIFDANPKETDGSLDAVAQTPCYKEPNSFDDEDIPLQERSQPASITSDNVIPRSDAKEIVDESPTLSADHHNMANKIQAQYRCFVRRRIILDQLRFILAKQRRKARKSRLKVKKAKTVDKDASDETAVVHVAADANSMDNLPEGVQQVAPTSMRSEIGGEITSAALVVEPSEPTMARKDSCDYAFDLFDDAEDVNGEVMQEAAAVEDKLPMEVVIHTDVDKPSSEKLYDQLLLSKRDVMVTSTSATTTKDVIITSISATATIESLQVEEDVFSTLTFLDVEEKPAKPVDAVFVEALKGTPRAQPHWERYVDSTTSDSFYYNPSTNETQWTAPQKDRANAAINSSRVTPTTPQSATATADAVVSPNGQPLSSQEATGTWQEFLDEATGHLYYYNTKTGECSWEPPASSGDTPGVVESLQSVATAERASPWIMYFDPVSQAPYYVNTETMATSWEQPEEFTTAPSDADMYVFAVEDHSALEI</sequence>